<comment type="caution">
    <text evidence="10">The sequence shown here is derived from an EMBL/GenBank/DDBJ whole genome shotgun (WGS) entry which is preliminary data.</text>
</comment>
<keyword evidence="9" id="KW-0732">Signal</keyword>
<evidence type="ECO:0000256" key="8">
    <source>
        <dbReference type="RuleBase" id="RU361187"/>
    </source>
</evidence>
<keyword evidence="2" id="KW-0624">Polysaccharide degradation</keyword>
<dbReference type="GO" id="GO:0045493">
    <property type="term" value="P:xylan catabolic process"/>
    <property type="evidence" value="ECO:0007669"/>
    <property type="project" value="UniProtKB-KW"/>
</dbReference>
<keyword evidence="4" id="KW-0119">Carbohydrate metabolism</keyword>
<protein>
    <submittedName>
        <fullName evidence="10">Beta-xylosidase</fullName>
    </submittedName>
</protein>
<evidence type="ECO:0000256" key="6">
    <source>
        <dbReference type="PIRSR" id="PIRSR606710-1"/>
    </source>
</evidence>
<evidence type="ECO:0000313" key="11">
    <source>
        <dbReference type="Proteomes" id="UP000256561"/>
    </source>
</evidence>
<comment type="similarity">
    <text evidence="1 8">Belongs to the glycosyl hydrolase 43 family.</text>
</comment>
<keyword evidence="11" id="KW-1185">Reference proteome</keyword>
<dbReference type="RefSeq" id="WP_115591885.1">
    <property type="nucleotide sequence ID" value="NZ_QRHA01000002.1"/>
</dbReference>
<dbReference type="PANTHER" id="PTHR43772:SF2">
    <property type="entry name" value="PUTATIVE (AFU_ORTHOLOGUE AFUA_2G04480)-RELATED"/>
    <property type="match status" value="1"/>
</dbReference>
<feature type="chain" id="PRO_5017614758" evidence="9">
    <location>
        <begin position="37"/>
        <end position="339"/>
    </location>
</feature>
<proteinExistence type="inferred from homology"/>
<sequence length="339" mass="37877">MMHNSQSQHLRCSAVTAVRAAAMIFSTTFLSLSAMAAPQQIELADPSIFVEDGRYVLFGTEPPPQTGFRAYESNDSLTWQPVDTHDPGYVLKAGSDAFGDKGFWAPQLFRHKNQYKFAYTANEQIAIAEGLSATGPFSQPHPFSLSGGLRQIDPFVFFDDDGSAYLYHVRLNKGNHIFVAQLNEAMDDIKPDTLTHCLSALPGSWERTESAPKANVVEGPTVIKHQGKYHLFYSANHFKSPDYAVGYAIADSPLGPWQRYENNPILDSRNTGLSGPGHGDAYRDQHNQWFYVFHAHASHSEVHPRKTWLAPISWQTTDQSGPQVRIEANQKRPLLFRSP</sequence>
<feature type="signal peptide" evidence="9">
    <location>
        <begin position="1"/>
        <end position="36"/>
    </location>
</feature>
<accession>A0A3D8MCM8</accession>
<evidence type="ECO:0000256" key="7">
    <source>
        <dbReference type="PIRSR" id="PIRSR606710-2"/>
    </source>
</evidence>
<dbReference type="EMBL" id="QRHA01000002">
    <property type="protein sequence ID" value="RDV27990.1"/>
    <property type="molecule type" value="Genomic_DNA"/>
</dbReference>
<evidence type="ECO:0000256" key="5">
    <source>
        <dbReference type="ARBA" id="ARBA00023295"/>
    </source>
</evidence>
<evidence type="ECO:0000256" key="1">
    <source>
        <dbReference type="ARBA" id="ARBA00009865"/>
    </source>
</evidence>
<keyword evidence="2" id="KW-0858">Xylan degradation</keyword>
<dbReference type="Gene3D" id="2.115.10.20">
    <property type="entry name" value="Glycosyl hydrolase domain, family 43"/>
    <property type="match status" value="1"/>
</dbReference>
<evidence type="ECO:0000256" key="9">
    <source>
        <dbReference type="SAM" id="SignalP"/>
    </source>
</evidence>
<dbReference type="OrthoDB" id="9794572at2"/>
<feature type="site" description="Important for catalytic activity, responsible for pKa modulation of the active site Glu and correct orientation of both the proton donor and substrate" evidence="7">
    <location>
        <position position="153"/>
    </location>
</feature>
<dbReference type="InterPro" id="IPR006710">
    <property type="entry name" value="Glyco_hydro_43"/>
</dbReference>
<evidence type="ECO:0000313" key="10">
    <source>
        <dbReference type="EMBL" id="RDV27990.1"/>
    </source>
</evidence>
<keyword evidence="5 8" id="KW-0326">Glycosidase</keyword>
<dbReference type="Proteomes" id="UP000256561">
    <property type="component" value="Unassembled WGS sequence"/>
</dbReference>
<dbReference type="GO" id="GO:0004553">
    <property type="term" value="F:hydrolase activity, hydrolyzing O-glycosyl compounds"/>
    <property type="evidence" value="ECO:0007669"/>
    <property type="project" value="InterPro"/>
</dbReference>
<dbReference type="PANTHER" id="PTHR43772">
    <property type="entry name" value="ENDO-1,4-BETA-XYLANASE"/>
    <property type="match status" value="1"/>
</dbReference>
<evidence type="ECO:0000256" key="4">
    <source>
        <dbReference type="ARBA" id="ARBA00023277"/>
    </source>
</evidence>
<keyword evidence="3 8" id="KW-0378">Hydrolase</keyword>
<feature type="active site" description="Proton donor" evidence="6">
    <location>
        <position position="218"/>
    </location>
</feature>
<dbReference type="AlphaFoldDB" id="A0A3D8MCM8"/>
<organism evidence="10 11">
    <name type="scientific">Alteromonas aestuariivivens</name>
    <dbReference type="NCBI Taxonomy" id="1938339"/>
    <lineage>
        <taxon>Bacteria</taxon>
        <taxon>Pseudomonadati</taxon>
        <taxon>Pseudomonadota</taxon>
        <taxon>Gammaproteobacteria</taxon>
        <taxon>Alteromonadales</taxon>
        <taxon>Alteromonadaceae</taxon>
        <taxon>Alteromonas/Salinimonas group</taxon>
        <taxon>Alteromonas</taxon>
    </lineage>
</organism>
<dbReference type="InterPro" id="IPR052176">
    <property type="entry name" value="Glycosyl_Hydrlase_43_Enz"/>
</dbReference>
<name>A0A3D8MCM8_9ALTE</name>
<dbReference type="CDD" id="cd08991">
    <property type="entry name" value="GH43_HoAraf43-like"/>
    <property type="match status" value="1"/>
</dbReference>
<evidence type="ECO:0000256" key="3">
    <source>
        <dbReference type="ARBA" id="ARBA00022801"/>
    </source>
</evidence>
<dbReference type="SUPFAM" id="SSF75005">
    <property type="entry name" value="Arabinanase/levansucrase/invertase"/>
    <property type="match status" value="1"/>
</dbReference>
<feature type="active site" description="Proton acceptor" evidence="6">
    <location>
        <position position="45"/>
    </location>
</feature>
<reference evidence="11" key="1">
    <citation type="submission" date="2018-08" db="EMBL/GenBank/DDBJ databases">
        <authorList>
            <person name="Zhang J."/>
            <person name="Du Z.-J."/>
        </authorList>
    </citation>
    <scope>NUCLEOTIDE SEQUENCE [LARGE SCALE GENOMIC DNA]</scope>
    <source>
        <strain evidence="11">KCTC 52655</strain>
    </source>
</reference>
<evidence type="ECO:0000256" key="2">
    <source>
        <dbReference type="ARBA" id="ARBA00022651"/>
    </source>
</evidence>
<dbReference type="InterPro" id="IPR023296">
    <property type="entry name" value="Glyco_hydro_beta-prop_sf"/>
</dbReference>
<dbReference type="Pfam" id="PF04616">
    <property type="entry name" value="Glyco_hydro_43"/>
    <property type="match status" value="1"/>
</dbReference>
<gene>
    <name evidence="10" type="ORF">DXV75_03200</name>
</gene>